<keyword evidence="6 7" id="KW-0472">Membrane</keyword>
<evidence type="ECO:0000256" key="6">
    <source>
        <dbReference type="ARBA" id="ARBA00023136"/>
    </source>
</evidence>
<keyword evidence="4 7" id="KW-0812">Transmembrane</keyword>
<keyword evidence="3" id="KW-1003">Cell membrane</keyword>
<evidence type="ECO:0000259" key="8">
    <source>
        <dbReference type="PROSITE" id="PS50928"/>
    </source>
</evidence>
<comment type="subcellular location">
    <subcellularLocation>
        <location evidence="1">Cell membrane</location>
        <topology evidence="1">Multi-pass membrane protein</topology>
    </subcellularLocation>
</comment>
<organism evidence="9">
    <name type="scientific">freshwater metagenome</name>
    <dbReference type="NCBI Taxonomy" id="449393"/>
    <lineage>
        <taxon>unclassified sequences</taxon>
        <taxon>metagenomes</taxon>
        <taxon>ecological metagenomes</taxon>
    </lineage>
</organism>
<accession>A0A6J6PE41</accession>
<dbReference type="PROSITE" id="PS50928">
    <property type="entry name" value="ABC_TM1"/>
    <property type="match status" value="1"/>
</dbReference>
<dbReference type="PANTHER" id="PTHR43744">
    <property type="entry name" value="ABC TRANSPORTER PERMEASE PROTEIN MG189-RELATED-RELATED"/>
    <property type="match status" value="1"/>
</dbReference>
<feature type="domain" description="ABC transmembrane type-1" evidence="8">
    <location>
        <begin position="77"/>
        <end position="273"/>
    </location>
</feature>
<feature type="transmembrane region" description="Helical" evidence="7">
    <location>
        <begin position="20"/>
        <end position="42"/>
    </location>
</feature>
<dbReference type="Pfam" id="PF00528">
    <property type="entry name" value="BPD_transp_1"/>
    <property type="match status" value="1"/>
</dbReference>
<dbReference type="GO" id="GO:0055085">
    <property type="term" value="P:transmembrane transport"/>
    <property type="evidence" value="ECO:0007669"/>
    <property type="project" value="InterPro"/>
</dbReference>
<evidence type="ECO:0000256" key="3">
    <source>
        <dbReference type="ARBA" id="ARBA00022475"/>
    </source>
</evidence>
<proteinExistence type="predicted"/>
<dbReference type="SUPFAM" id="SSF161098">
    <property type="entry name" value="MetI-like"/>
    <property type="match status" value="1"/>
</dbReference>
<evidence type="ECO:0000256" key="7">
    <source>
        <dbReference type="SAM" id="Phobius"/>
    </source>
</evidence>
<feature type="transmembrane region" description="Helical" evidence="7">
    <location>
        <begin position="112"/>
        <end position="133"/>
    </location>
</feature>
<dbReference type="InterPro" id="IPR000515">
    <property type="entry name" value="MetI-like"/>
</dbReference>
<reference evidence="9" key="1">
    <citation type="submission" date="2020-05" db="EMBL/GenBank/DDBJ databases">
        <authorList>
            <person name="Chiriac C."/>
            <person name="Salcher M."/>
            <person name="Ghai R."/>
            <person name="Kavagutti S V."/>
        </authorList>
    </citation>
    <scope>NUCLEOTIDE SEQUENCE</scope>
</reference>
<dbReference type="EMBL" id="CAEZXK010000052">
    <property type="protein sequence ID" value="CAB4694728.1"/>
    <property type="molecule type" value="Genomic_DNA"/>
</dbReference>
<dbReference type="AlphaFoldDB" id="A0A6J6PE41"/>
<feature type="transmembrane region" description="Helical" evidence="7">
    <location>
        <begin position="145"/>
        <end position="166"/>
    </location>
</feature>
<gene>
    <name evidence="9" type="ORF">UFOPK2370_01186</name>
</gene>
<feature type="transmembrane region" description="Helical" evidence="7">
    <location>
        <begin position="202"/>
        <end position="224"/>
    </location>
</feature>
<evidence type="ECO:0000256" key="2">
    <source>
        <dbReference type="ARBA" id="ARBA00022448"/>
    </source>
</evidence>
<sequence>MSDSDSISTQLNTRGRWPIFIAMCVLAATIIYPLFFVVVTSLRSNVDYKRDPFGLPAVWSVDNYIKLWDEYGVGRAFLNSLFVSMSAVTLILIFATLAGYALAKLPVFGAKYFTATFVSVMLIPGPVLIIPIYLVLARLGIVGDYAGLILVYLATGLPFAIFFLTLTFRAIPEEILDAAKVDGAGFFRTLWSIVRPMGASGIATLAVLQFLGTWNELIFALILIPDAKMKLLTPTLASIGKRFVTDQPLTSAGLFITALVPLLLLTFASKYIMRGLQVGLSR</sequence>
<protein>
    <submittedName>
        <fullName evidence="9">Unannotated protein</fullName>
    </submittedName>
</protein>
<name>A0A6J6PE41_9ZZZZ</name>
<dbReference type="CDD" id="cd06261">
    <property type="entry name" value="TM_PBP2"/>
    <property type="match status" value="1"/>
</dbReference>
<feature type="transmembrane region" description="Helical" evidence="7">
    <location>
        <begin position="252"/>
        <end position="273"/>
    </location>
</feature>
<evidence type="ECO:0000256" key="1">
    <source>
        <dbReference type="ARBA" id="ARBA00004651"/>
    </source>
</evidence>
<evidence type="ECO:0000256" key="5">
    <source>
        <dbReference type="ARBA" id="ARBA00022989"/>
    </source>
</evidence>
<evidence type="ECO:0000313" key="9">
    <source>
        <dbReference type="EMBL" id="CAB4694728.1"/>
    </source>
</evidence>
<dbReference type="InterPro" id="IPR035906">
    <property type="entry name" value="MetI-like_sf"/>
</dbReference>
<feature type="transmembrane region" description="Helical" evidence="7">
    <location>
        <begin position="76"/>
        <end position="100"/>
    </location>
</feature>
<evidence type="ECO:0000256" key="4">
    <source>
        <dbReference type="ARBA" id="ARBA00022692"/>
    </source>
</evidence>
<keyword evidence="5 7" id="KW-1133">Transmembrane helix</keyword>
<keyword evidence="2" id="KW-0813">Transport</keyword>
<dbReference type="GO" id="GO:0005886">
    <property type="term" value="C:plasma membrane"/>
    <property type="evidence" value="ECO:0007669"/>
    <property type="project" value="UniProtKB-SubCell"/>
</dbReference>
<dbReference type="PANTHER" id="PTHR43744:SF12">
    <property type="entry name" value="ABC TRANSPORTER PERMEASE PROTEIN MG189-RELATED"/>
    <property type="match status" value="1"/>
</dbReference>
<dbReference type="Gene3D" id="1.10.3720.10">
    <property type="entry name" value="MetI-like"/>
    <property type="match status" value="1"/>
</dbReference>